<evidence type="ECO:0000313" key="3">
    <source>
        <dbReference type="EMBL" id="GID53086.1"/>
    </source>
</evidence>
<keyword evidence="2" id="KW-0812">Transmembrane</keyword>
<evidence type="ECO:0000256" key="1">
    <source>
        <dbReference type="SAM" id="MobiDB-lite"/>
    </source>
</evidence>
<reference evidence="3 4" key="1">
    <citation type="submission" date="2021-01" db="EMBL/GenBank/DDBJ databases">
        <title>Whole genome shotgun sequence of Actinoplanes couchii NBRC 106145.</title>
        <authorList>
            <person name="Komaki H."/>
            <person name="Tamura T."/>
        </authorList>
    </citation>
    <scope>NUCLEOTIDE SEQUENCE [LARGE SCALE GENOMIC DNA]</scope>
    <source>
        <strain evidence="3 4">NBRC 106145</strain>
    </source>
</reference>
<name>A0ABQ3X3K2_9ACTN</name>
<protein>
    <submittedName>
        <fullName evidence="3">Uncharacterized protein</fullName>
    </submittedName>
</protein>
<organism evidence="3 4">
    <name type="scientific">Actinoplanes couchii</name>
    <dbReference type="NCBI Taxonomy" id="403638"/>
    <lineage>
        <taxon>Bacteria</taxon>
        <taxon>Bacillati</taxon>
        <taxon>Actinomycetota</taxon>
        <taxon>Actinomycetes</taxon>
        <taxon>Micromonosporales</taxon>
        <taxon>Micromonosporaceae</taxon>
        <taxon>Actinoplanes</taxon>
    </lineage>
</organism>
<feature type="transmembrane region" description="Helical" evidence="2">
    <location>
        <begin position="59"/>
        <end position="92"/>
    </location>
</feature>
<accession>A0ABQ3X3K2</accession>
<feature type="compositionally biased region" description="Basic and acidic residues" evidence="1">
    <location>
        <begin position="136"/>
        <end position="158"/>
    </location>
</feature>
<dbReference type="EMBL" id="BOMG01000026">
    <property type="protein sequence ID" value="GID53086.1"/>
    <property type="molecule type" value="Genomic_DNA"/>
</dbReference>
<sequence length="334" mass="36083">MDAELFVGADAEKVVVSTRPLRVRSGLVRRERSGSLVEFVCRPPDGRGLDERITVVSRIALPLIFVSAVLCALGVSWLLAVGGCAGVIAAVWRRQARAAQPAAFAVPREEAVTWKEAGSRKSAESRKSAGSWKSAGPREEAGTRKEAGPWEEAGTREGVGAREEAWVLWTVPERGAFYDALDTARRIRKTWPALGGMIDPVLADRALTGALAELAEVLERRQELRRLRADLAGVQGADIPADSPARRAADIQRDRAEQAWREAGDDANRILRAVDAAARAGESFIRERQVAAVARHAERTLARVTGAGNVAGNGPELADRTEAVIAAYRELDMK</sequence>
<comment type="caution">
    <text evidence="3">The sequence shown here is derived from an EMBL/GenBank/DDBJ whole genome shotgun (WGS) entry which is preliminary data.</text>
</comment>
<proteinExistence type="predicted"/>
<keyword evidence="2" id="KW-0472">Membrane</keyword>
<dbReference type="Proteomes" id="UP000612282">
    <property type="component" value="Unassembled WGS sequence"/>
</dbReference>
<feature type="region of interest" description="Disordered" evidence="1">
    <location>
        <begin position="115"/>
        <end position="158"/>
    </location>
</feature>
<evidence type="ECO:0000313" key="4">
    <source>
        <dbReference type="Proteomes" id="UP000612282"/>
    </source>
</evidence>
<keyword evidence="2" id="KW-1133">Transmembrane helix</keyword>
<gene>
    <name evidence="3" type="ORF">Aco03nite_014900</name>
</gene>
<feature type="compositionally biased region" description="Basic and acidic residues" evidence="1">
    <location>
        <begin position="115"/>
        <end position="127"/>
    </location>
</feature>
<keyword evidence="4" id="KW-1185">Reference proteome</keyword>
<evidence type="ECO:0000256" key="2">
    <source>
        <dbReference type="SAM" id="Phobius"/>
    </source>
</evidence>